<name>A0A316A5S2_9ACTN</name>
<feature type="compositionally biased region" description="Polar residues" evidence="1">
    <location>
        <begin position="1"/>
        <end position="13"/>
    </location>
</feature>
<gene>
    <name evidence="3" type="ORF">BXY45_11552</name>
</gene>
<dbReference type="SMART" id="SM00507">
    <property type="entry name" value="HNHc"/>
    <property type="match status" value="1"/>
</dbReference>
<dbReference type="InterPro" id="IPR003870">
    <property type="entry name" value="DUF222"/>
</dbReference>
<feature type="compositionally biased region" description="Low complexity" evidence="1">
    <location>
        <begin position="214"/>
        <end position="237"/>
    </location>
</feature>
<dbReference type="Proteomes" id="UP000245469">
    <property type="component" value="Unassembled WGS sequence"/>
</dbReference>
<dbReference type="Pfam" id="PF02720">
    <property type="entry name" value="DUF222"/>
    <property type="match status" value="1"/>
</dbReference>
<dbReference type="InterPro" id="IPR003615">
    <property type="entry name" value="HNH_nuc"/>
</dbReference>
<reference evidence="3 4" key="1">
    <citation type="submission" date="2018-03" db="EMBL/GenBank/DDBJ databases">
        <title>Genomic Encyclopedia of Archaeal and Bacterial Type Strains, Phase II (KMG-II): from individual species to whole genera.</title>
        <authorList>
            <person name="Goeker M."/>
        </authorList>
    </citation>
    <scope>NUCLEOTIDE SEQUENCE [LARGE SCALE GENOMIC DNA]</scope>
    <source>
        <strain evidence="3 4">DSM 44889</strain>
    </source>
</reference>
<dbReference type="AlphaFoldDB" id="A0A316A5S2"/>
<feature type="region of interest" description="Disordered" evidence="1">
    <location>
        <begin position="656"/>
        <end position="724"/>
    </location>
</feature>
<dbReference type="EMBL" id="QGDQ01000015">
    <property type="protein sequence ID" value="PWJ53035.1"/>
    <property type="molecule type" value="Genomic_DNA"/>
</dbReference>
<feature type="compositionally biased region" description="Acidic residues" evidence="1">
    <location>
        <begin position="185"/>
        <end position="213"/>
    </location>
</feature>
<sequence>MVPPNVSSMTWTGTEAPHGGADDAGLPTSAPTSSPPWEGWEPLAPGALGAPTAPARQAGADPTSQSGLFADLPPLPLTGPLADALHTTRTALDDATTAACYLSTTGAHQRVEAIQRIAEARDLTDAVLLRLLATFTPDDLRTVGATNLVDLVLTHTGSSPQRANTEVKLAAALTAPPQHPLTEANEGDQDDDGDATADSDADADPDTAADSAEDAAGPAAGPAAGLPTGPAAGPAAGSSAVALGLLGEAHAAGRLSTDVASLAQRTIASLPARIRREHGATADATLARSLPGLTHAQAAIVCTTLAHTLDPDRADRGFDPEDLDRQYLNVTVHADGTVEFRGRLDPVAGAEFKAAIDAASKPLPTVHAPVAPIQSPDQSLDQMPGQEPLDGLDADGDRDGRAGGGFSGDSTSTSTANAGATGGGAGAPAGGAPAGGAGAAAGGAAGAGSVPVRDLRPAPLRRAHAFAELVRLARGSDGTIGGEGARVIVTTSEQALAGTPGAEPGHCETTNRSLSTAALRMVACTGSLQAVVLSCEGADAKVLALGRAVRLFTAGQRRAMLARDGGCAIPGCTAPPGMLEAHHVWEWAAGGLTDVDSGVLLCIRHHILVTLGVWGVRMVDGVPQIRPPRAVDPLQRWVINPRRSLREQTVRQLELAIPAQGRRAGSGARRAGAGGDPPGPSGPPPPSPPQHQHQHRDPSDIADPDVGVDAGCPDISSRHGTCEC</sequence>
<feature type="region of interest" description="Disordered" evidence="1">
    <location>
        <begin position="367"/>
        <end position="449"/>
    </location>
</feature>
<comment type="caution">
    <text evidence="3">The sequence shown here is derived from an EMBL/GenBank/DDBJ whole genome shotgun (WGS) entry which is preliminary data.</text>
</comment>
<protein>
    <submittedName>
        <fullName evidence="3">Uncharacterized protein DUF222</fullName>
    </submittedName>
</protein>
<dbReference type="CDD" id="cd00085">
    <property type="entry name" value="HNHc"/>
    <property type="match status" value="1"/>
</dbReference>
<keyword evidence="4" id="KW-1185">Reference proteome</keyword>
<organism evidence="3 4">
    <name type="scientific">Quadrisphaera granulorum</name>
    <dbReference type="NCBI Taxonomy" id="317664"/>
    <lineage>
        <taxon>Bacteria</taxon>
        <taxon>Bacillati</taxon>
        <taxon>Actinomycetota</taxon>
        <taxon>Actinomycetes</taxon>
        <taxon>Kineosporiales</taxon>
        <taxon>Kineosporiaceae</taxon>
        <taxon>Quadrisphaera</taxon>
    </lineage>
</organism>
<accession>A0A316A5S2</accession>
<feature type="compositionally biased region" description="Gly residues" evidence="1">
    <location>
        <begin position="420"/>
        <end position="446"/>
    </location>
</feature>
<evidence type="ECO:0000313" key="4">
    <source>
        <dbReference type="Proteomes" id="UP000245469"/>
    </source>
</evidence>
<feature type="domain" description="HNH nuclease" evidence="2">
    <location>
        <begin position="555"/>
        <end position="607"/>
    </location>
</feature>
<evidence type="ECO:0000259" key="2">
    <source>
        <dbReference type="SMART" id="SM00507"/>
    </source>
</evidence>
<feature type="compositionally biased region" description="Low complexity" evidence="1">
    <location>
        <begin position="658"/>
        <end position="671"/>
    </location>
</feature>
<feature type="region of interest" description="Disordered" evidence="1">
    <location>
        <begin position="1"/>
        <end position="68"/>
    </location>
</feature>
<proteinExistence type="predicted"/>
<feature type="region of interest" description="Disordered" evidence="1">
    <location>
        <begin position="178"/>
        <end position="237"/>
    </location>
</feature>
<feature type="compositionally biased region" description="Low complexity" evidence="1">
    <location>
        <begin position="408"/>
        <end position="419"/>
    </location>
</feature>
<feature type="compositionally biased region" description="Pro residues" evidence="1">
    <location>
        <begin position="677"/>
        <end position="689"/>
    </location>
</feature>
<feature type="compositionally biased region" description="Low complexity" evidence="1">
    <location>
        <begin position="42"/>
        <end position="55"/>
    </location>
</feature>
<evidence type="ECO:0000313" key="3">
    <source>
        <dbReference type="EMBL" id="PWJ53035.1"/>
    </source>
</evidence>
<evidence type="ECO:0000256" key="1">
    <source>
        <dbReference type="SAM" id="MobiDB-lite"/>
    </source>
</evidence>